<evidence type="ECO:0000313" key="2">
    <source>
        <dbReference type="Proteomes" id="UP000233556"/>
    </source>
</evidence>
<organism evidence="1 2">
    <name type="scientific">Limosa lapponica baueri</name>
    <dbReference type="NCBI Taxonomy" id="1758121"/>
    <lineage>
        <taxon>Eukaryota</taxon>
        <taxon>Metazoa</taxon>
        <taxon>Chordata</taxon>
        <taxon>Craniata</taxon>
        <taxon>Vertebrata</taxon>
        <taxon>Euteleostomi</taxon>
        <taxon>Archelosauria</taxon>
        <taxon>Archosauria</taxon>
        <taxon>Dinosauria</taxon>
        <taxon>Saurischia</taxon>
        <taxon>Theropoda</taxon>
        <taxon>Coelurosauria</taxon>
        <taxon>Aves</taxon>
        <taxon>Neognathae</taxon>
        <taxon>Neoaves</taxon>
        <taxon>Charadriiformes</taxon>
        <taxon>Scolopacidae</taxon>
        <taxon>Limosa</taxon>
    </lineage>
</organism>
<protein>
    <recommendedName>
        <fullName evidence="3">Rna-directed dna polymerase from mobile element jockey-like</fullName>
    </recommendedName>
</protein>
<name>A0A2I0TMB2_LIMLA</name>
<dbReference type="EMBL" id="KZ508673">
    <property type="protein sequence ID" value="PKU34951.1"/>
    <property type="molecule type" value="Genomic_DNA"/>
</dbReference>
<accession>A0A2I0TMB2</accession>
<dbReference type="Proteomes" id="UP000233556">
    <property type="component" value="Unassembled WGS sequence"/>
</dbReference>
<dbReference type="AlphaFoldDB" id="A0A2I0TMB2"/>
<dbReference type="PANTHER" id="PTHR33332">
    <property type="entry name" value="REVERSE TRANSCRIPTASE DOMAIN-CONTAINING PROTEIN"/>
    <property type="match status" value="1"/>
</dbReference>
<sequence>MIPCSALCSSEEKDLGVLVDTRMTMSQQCAFVAKKANGILERIRKSVTSRLREVVLPLYSALVRPIWSTVASFGHFSSRRTGNWRRGYSRGLQR</sequence>
<proteinExistence type="predicted"/>
<keyword evidence="2" id="KW-1185">Reference proteome</keyword>
<reference evidence="2" key="1">
    <citation type="submission" date="2017-11" db="EMBL/GenBank/DDBJ databases">
        <authorList>
            <person name="Lima N.C."/>
            <person name="Parody-Merino A.M."/>
            <person name="Battley P.F."/>
            <person name="Fidler A.E."/>
            <person name="Prosdocimi F."/>
        </authorList>
    </citation>
    <scope>NUCLEOTIDE SEQUENCE [LARGE SCALE GENOMIC DNA]</scope>
</reference>
<reference evidence="2" key="2">
    <citation type="submission" date="2017-12" db="EMBL/GenBank/DDBJ databases">
        <title>Genome sequence of the Bar-tailed Godwit (Limosa lapponica baueri).</title>
        <authorList>
            <person name="Lima N.C.B."/>
            <person name="Parody-Merino A.M."/>
            <person name="Battley P.F."/>
            <person name="Fidler A.E."/>
            <person name="Prosdocimi F."/>
        </authorList>
    </citation>
    <scope>NUCLEOTIDE SEQUENCE [LARGE SCALE GENOMIC DNA]</scope>
</reference>
<gene>
    <name evidence="1" type="ORF">llap_14745</name>
</gene>
<evidence type="ECO:0008006" key="3">
    <source>
        <dbReference type="Google" id="ProtNLM"/>
    </source>
</evidence>
<evidence type="ECO:0000313" key="1">
    <source>
        <dbReference type="EMBL" id="PKU34951.1"/>
    </source>
</evidence>